<dbReference type="GO" id="GO:0015074">
    <property type="term" value="P:DNA integration"/>
    <property type="evidence" value="ECO:0007669"/>
    <property type="project" value="InterPro"/>
</dbReference>
<dbReference type="GO" id="GO:0003676">
    <property type="term" value="F:nucleic acid binding"/>
    <property type="evidence" value="ECO:0007669"/>
    <property type="project" value="InterPro"/>
</dbReference>
<feature type="non-terminal residue" evidence="2">
    <location>
        <position position="1"/>
    </location>
</feature>
<dbReference type="PANTHER" id="PTHR35004">
    <property type="entry name" value="TRANSPOSASE RV3428C-RELATED"/>
    <property type="match status" value="1"/>
</dbReference>
<dbReference type="SUPFAM" id="SSF53098">
    <property type="entry name" value="Ribonuclease H-like"/>
    <property type="match status" value="1"/>
</dbReference>
<dbReference type="PANTHER" id="PTHR35004:SF7">
    <property type="entry name" value="INTEGRASE PROTEIN"/>
    <property type="match status" value="1"/>
</dbReference>
<dbReference type="AlphaFoldDB" id="A0A523XW37"/>
<dbReference type="InterPro" id="IPR012337">
    <property type="entry name" value="RNaseH-like_sf"/>
</dbReference>
<evidence type="ECO:0000313" key="2">
    <source>
        <dbReference type="EMBL" id="TET83059.1"/>
    </source>
</evidence>
<reference evidence="2 3" key="1">
    <citation type="submission" date="2019-03" db="EMBL/GenBank/DDBJ databases">
        <title>Metabolic potential of uncultured bacteria and archaea associated with petroleum seepage in deep-sea sediments.</title>
        <authorList>
            <person name="Dong X."/>
            <person name="Hubert C."/>
        </authorList>
    </citation>
    <scope>NUCLEOTIDE SEQUENCE [LARGE SCALE GENOMIC DNA]</scope>
    <source>
        <strain evidence="2">E29_bin36</strain>
    </source>
</reference>
<comment type="caution">
    <text evidence="2">The sequence shown here is derived from an EMBL/GenBank/DDBJ whole genome shotgun (WGS) entry which is preliminary data.</text>
</comment>
<dbReference type="InterPro" id="IPR001584">
    <property type="entry name" value="Integrase_cat-core"/>
</dbReference>
<feature type="domain" description="Integrase catalytic" evidence="1">
    <location>
        <begin position="26"/>
        <end position="209"/>
    </location>
</feature>
<accession>A0A523XW37</accession>
<dbReference type="InterPro" id="IPR047797">
    <property type="entry name" value="ISNCY_transpos"/>
</dbReference>
<organism evidence="2 3">
    <name type="scientific">candidate division TA06 bacterium</name>
    <dbReference type="NCBI Taxonomy" id="2250710"/>
    <lineage>
        <taxon>Bacteria</taxon>
        <taxon>Bacteria division TA06</taxon>
    </lineage>
</organism>
<evidence type="ECO:0000259" key="1">
    <source>
        <dbReference type="PROSITE" id="PS50994"/>
    </source>
</evidence>
<name>A0A523XW37_UNCT6</name>
<sequence>YDYIRQILVRAGLHKPKKKKKVHRRRRRMPKAGMLVQMDSSRHQWLEHISEAWWLVAIIDDASNEVPYARFFPKDTLFANMHVIRRSIELKGLFMALYADKASHFKTTRHGGIHYNVNPEHEETQIERALNELDITLIPANSPQAKGRIERLFGFLQDRLIKEMRLAGIKNYTQANRFLITKFLPWYNRKYTHKVESAYMPLPGGTNLDLIFCIKKERKVKADNTVRVDGQTIQIPPTDIRLSFARAWVEVCILPDRRLYILYKGSIIAESKLSKNKRKTKRERQIESLLNAREYAICRP</sequence>
<evidence type="ECO:0000313" key="3">
    <source>
        <dbReference type="Proteomes" id="UP000315534"/>
    </source>
</evidence>
<dbReference type="NCBIfam" id="NF033594">
    <property type="entry name" value="transpos_ISNCY_2"/>
    <property type="match status" value="1"/>
</dbReference>
<dbReference type="EMBL" id="SOIP01000067">
    <property type="protein sequence ID" value="TET83059.1"/>
    <property type="molecule type" value="Genomic_DNA"/>
</dbReference>
<gene>
    <name evidence="2" type="ORF">E3J38_01130</name>
</gene>
<proteinExistence type="predicted"/>
<dbReference type="InterPro" id="IPR036397">
    <property type="entry name" value="RNaseH_sf"/>
</dbReference>
<dbReference type="Gene3D" id="3.30.420.10">
    <property type="entry name" value="Ribonuclease H-like superfamily/Ribonuclease H"/>
    <property type="match status" value="1"/>
</dbReference>
<dbReference type="Proteomes" id="UP000315534">
    <property type="component" value="Unassembled WGS sequence"/>
</dbReference>
<protein>
    <submittedName>
        <fullName evidence="2">ISNCY family transposase</fullName>
    </submittedName>
</protein>
<dbReference type="PROSITE" id="PS50994">
    <property type="entry name" value="INTEGRASE"/>
    <property type="match status" value="1"/>
</dbReference>